<evidence type="ECO:0000259" key="9">
    <source>
        <dbReference type="Pfam" id="PF00218"/>
    </source>
</evidence>
<dbReference type="InterPro" id="IPR011060">
    <property type="entry name" value="RibuloseP-bd_barrel"/>
</dbReference>
<evidence type="ECO:0000313" key="11">
    <source>
        <dbReference type="Proteomes" id="UP000033116"/>
    </source>
</evidence>
<keyword evidence="4 8" id="KW-0210">Decarboxylase</keyword>
<dbReference type="UniPathway" id="UPA00035">
    <property type="reaction ID" value="UER00043"/>
</dbReference>
<gene>
    <name evidence="8" type="primary">trpC</name>
    <name evidence="10" type="ORF">MSMAP_1796</name>
</gene>
<keyword evidence="5 8" id="KW-0822">Tryptophan biosynthesis</keyword>
<evidence type="ECO:0000313" key="10">
    <source>
        <dbReference type="EMBL" id="AKB61781.1"/>
    </source>
</evidence>
<dbReference type="PANTHER" id="PTHR22854">
    <property type="entry name" value="TRYPTOPHAN BIOSYNTHESIS PROTEIN"/>
    <property type="match status" value="1"/>
</dbReference>
<comment type="pathway">
    <text evidence="2 8">Amino-acid biosynthesis; L-tryptophan biosynthesis; L-tryptophan from chorismate: step 4/5.</text>
</comment>
<feature type="domain" description="Indole-3-glycerol phosphate synthase" evidence="9">
    <location>
        <begin position="23"/>
        <end position="259"/>
    </location>
</feature>
<evidence type="ECO:0000256" key="2">
    <source>
        <dbReference type="ARBA" id="ARBA00004696"/>
    </source>
</evidence>
<keyword evidence="6 8" id="KW-0057">Aromatic amino acid biosynthesis</keyword>
<dbReference type="CDD" id="cd00331">
    <property type="entry name" value="IGPS"/>
    <property type="match status" value="1"/>
</dbReference>
<evidence type="ECO:0000256" key="7">
    <source>
        <dbReference type="ARBA" id="ARBA00023239"/>
    </source>
</evidence>
<dbReference type="InterPro" id="IPR013785">
    <property type="entry name" value="Aldolase_TIM"/>
</dbReference>
<accession>A0A0E3LSH5</accession>
<keyword evidence="3 8" id="KW-0028">Amino-acid biosynthesis</keyword>
<sequence length="267" mass="29367">MHDSILHILNTTKTRIQTFGPDAYKKRSQPQFRKRDFIAAVAAAQAEGRVPVIAEVKPASPGKSFREVPPSVAADLALEMEEAGAVAISVLTEPGVFRGSLENLKEVRKTVCLPVLRKDFIIDRVQLEEEGSDLVLLIAGILGKELGAFVELAIEKGFEPLVEVHSREDLELALETDTKIIGVNNRNFETLKIDLATTEELAPLIREYDLEHGTSHLIISESGMNSPSDVRRVMLAGADAVLIGSALMESDSVFDKTKEFVQGFCWR</sequence>
<dbReference type="GO" id="GO:0004640">
    <property type="term" value="F:phosphoribosylanthranilate isomerase activity"/>
    <property type="evidence" value="ECO:0007669"/>
    <property type="project" value="TreeGrafter"/>
</dbReference>
<dbReference type="GO" id="GO:0000162">
    <property type="term" value="P:L-tryptophan biosynthetic process"/>
    <property type="evidence" value="ECO:0007669"/>
    <property type="project" value="UniProtKB-UniRule"/>
</dbReference>
<dbReference type="GeneID" id="24865025"/>
<dbReference type="AlphaFoldDB" id="A0A0E3LSH5"/>
<protein>
    <recommendedName>
        <fullName evidence="8">Indole-3-glycerol phosphate synthase</fullName>
        <shortName evidence="8">IGPS</shortName>
        <ecNumber evidence="8">4.1.1.48</ecNumber>
    </recommendedName>
</protein>
<evidence type="ECO:0000256" key="6">
    <source>
        <dbReference type="ARBA" id="ARBA00023141"/>
    </source>
</evidence>
<dbReference type="InterPro" id="IPR045186">
    <property type="entry name" value="Indole-3-glycerol_P_synth"/>
</dbReference>
<dbReference type="EMBL" id="CP009511">
    <property type="protein sequence ID" value="AKB61781.1"/>
    <property type="molecule type" value="Genomic_DNA"/>
</dbReference>
<dbReference type="Pfam" id="PF00218">
    <property type="entry name" value="IGPS"/>
    <property type="match status" value="1"/>
</dbReference>
<dbReference type="PANTHER" id="PTHR22854:SF2">
    <property type="entry name" value="INDOLE-3-GLYCEROL-PHOSPHATE SYNTHASE"/>
    <property type="match status" value="1"/>
</dbReference>
<dbReference type="HOGENOM" id="CLU_034247_0_1_2"/>
<dbReference type="Proteomes" id="UP000033116">
    <property type="component" value="Chromosome"/>
</dbReference>
<dbReference type="GO" id="GO:0004425">
    <property type="term" value="F:indole-3-glycerol-phosphate synthase activity"/>
    <property type="evidence" value="ECO:0007669"/>
    <property type="project" value="UniProtKB-UniRule"/>
</dbReference>
<evidence type="ECO:0000256" key="1">
    <source>
        <dbReference type="ARBA" id="ARBA00001633"/>
    </source>
</evidence>
<evidence type="ECO:0000256" key="4">
    <source>
        <dbReference type="ARBA" id="ARBA00022793"/>
    </source>
</evidence>
<dbReference type="RefSeq" id="WP_048043353.1">
    <property type="nucleotide sequence ID" value="NZ_CP009511.1"/>
</dbReference>
<name>A0A0E3LSH5_METMZ</name>
<reference evidence="10 11" key="1">
    <citation type="submission" date="2014-07" db="EMBL/GenBank/DDBJ databases">
        <title>Methanogenic archaea and the global carbon cycle.</title>
        <authorList>
            <person name="Henriksen J.R."/>
            <person name="Luke J."/>
            <person name="Reinhart S."/>
            <person name="Benedict M.N."/>
            <person name="Youngblut N.D."/>
            <person name="Metcalf M.E."/>
            <person name="Whitaker R.J."/>
            <person name="Metcalf W.W."/>
        </authorList>
    </citation>
    <scope>NUCLEOTIDE SEQUENCE [LARGE SCALE GENOMIC DNA]</scope>
    <source>
        <strain evidence="10 11">SarPi</strain>
    </source>
</reference>
<dbReference type="InterPro" id="IPR013798">
    <property type="entry name" value="Indole-3-glycerol_P_synth_dom"/>
</dbReference>
<dbReference type="EC" id="4.1.1.48" evidence="8"/>
<organism evidence="10 11">
    <name type="scientific">Methanosarcina mazei SarPi</name>
    <dbReference type="NCBI Taxonomy" id="1434115"/>
    <lineage>
        <taxon>Archaea</taxon>
        <taxon>Methanobacteriati</taxon>
        <taxon>Methanobacteriota</taxon>
        <taxon>Stenosarchaea group</taxon>
        <taxon>Methanomicrobia</taxon>
        <taxon>Methanosarcinales</taxon>
        <taxon>Methanosarcinaceae</taxon>
        <taxon>Methanosarcina</taxon>
    </lineage>
</organism>
<keyword evidence="7 8" id="KW-0456">Lyase</keyword>
<comment type="similarity">
    <text evidence="8">Belongs to the TrpC family.</text>
</comment>
<evidence type="ECO:0000256" key="5">
    <source>
        <dbReference type="ARBA" id="ARBA00022822"/>
    </source>
</evidence>
<comment type="catalytic activity">
    <reaction evidence="1 8">
        <text>1-(2-carboxyphenylamino)-1-deoxy-D-ribulose 5-phosphate + H(+) = (1S,2R)-1-C-(indol-3-yl)glycerol 3-phosphate + CO2 + H2O</text>
        <dbReference type="Rhea" id="RHEA:23476"/>
        <dbReference type="ChEBI" id="CHEBI:15377"/>
        <dbReference type="ChEBI" id="CHEBI:15378"/>
        <dbReference type="ChEBI" id="CHEBI:16526"/>
        <dbReference type="ChEBI" id="CHEBI:58613"/>
        <dbReference type="ChEBI" id="CHEBI:58866"/>
        <dbReference type="EC" id="4.1.1.48"/>
    </reaction>
</comment>
<dbReference type="SUPFAM" id="SSF51366">
    <property type="entry name" value="Ribulose-phoshate binding barrel"/>
    <property type="match status" value="1"/>
</dbReference>
<evidence type="ECO:0000256" key="8">
    <source>
        <dbReference type="HAMAP-Rule" id="MF_00134"/>
    </source>
</evidence>
<dbReference type="HAMAP" id="MF_00134_A">
    <property type="entry name" value="IGPS_A"/>
    <property type="match status" value="1"/>
</dbReference>
<proteinExistence type="inferred from homology"/>
<dbReference type="PATRIC" id="fig|1434115.4.peg.2306"/>
<dbReference type="Gene3D" id="3.20.20.70">
    <property type="entry name" value="Aldolase class I"/>
    <property type="match status" value="1"/>
</dbReference>
<evidence type="ECO:0000256" key="3">
    <source>
        <dbReference type="ARBA" id="ARBA00022605"/>
    </source>
</evidence>